<feature type="compositionally biased region" description="Acidic residues" evidence="3">
    <location>
        <begin position="542"/>
        <end position="562"/>
    </location>
</feature>
<sequence>MASTSVKHRDFIVSLWARRKSLAGIGPTYGAKLSEAGFDKAYVLLDHLLLVKYGWFKSNIIVSLWARRKSLAGIGPTYGAKLSEAGFDKAYVLLDHLLLVEYHREPMGEKEVACWNRSHLRSQAIGSRVRQGIRSARPPPSNMTWLVISFDNEHAVIDEEFLTDGIAAIDCGVSFMHWGVERKGIIVDMCGTKTGAVDSMMKLSSDSFFDGSASGSKRKRRRNESFSSASSSRGNTPFPSSIRSESASIPSSSPVVSKKKQAAVKPPTFIPPVSSSTLPPSLTTPSKTTTAFLAAAAPSASAPSLFTPSLRHTAPAKRTVPLGSPQVPSALPPTLTGNQDPLVLHLLSVVGNLSSEVSTLKNLMVNQFTAWNALIIGAANRSEATARETEGNKDRMTRIETALSEVKQGMDTLLSANKQPDFDYAPYSTRVLVDALDCGQGAANLATDLEESVFGPNDPDLKRSFNNKVDTQKRDWVLMCVLHRRKASVGLARKDTQTIIINRMNEYARKRKAGRVGKKGTKGPSIKGNTAKRLKVEMRGSDDEEQESDEGDPSSNNEMDDE</sequence>
<dbReference type="InterPro" id="IPR051387">
    <property type="entry name" value="BAF"/>
</dbReference>
<evidence type="ECO:0000256" key="3">
    <source>
        <dbReference type="SAM" id="MobiDB-lite"/>
    </source>
</evidence>
<comment type="subcellular location">
    <subcellularLocation>
        <location evidence="1">Nucleus</location>
    </subcellularLocation>
</comment>
<dbReference type="Proteomes" id="UP000005239">
    <property type="component" value="Unassembled WGS sequence"/>
</dbReference>
<keyword evidence="2" id="KW-0539">Nucleus</keyword>
<dbReference type="AlphaFoldDB" id="A0A2A6CW25"/>
<dbReference type="Pfam" id="PF02961">
    <property type="entry name" value="SAM_BAF"/>
    <property type="match status" value="2"/>
</dbReference>
<accession>A0A8R1U4D5</accession>
<feature type="region of interest" description="Disordered" evidence="3">
    <location>
        <begin position="510"/>
        <end position="562"/>
    </location>
</feature>
<gene>
    <name evidence="4" type="primary">WBGene00091657</name>
</gene>
<dbReference type="SUPFAM" id="SSF47798">
    <property type="entry name" value="Barrier-to-autointegration factor, BAF"/>
    <property type="match status" value="2"/>
</dbReference>
<feature type="compositionally biased region" description="Low complexity" evidence="3">
    <location>
        <begin position="263"/>
        <end position="285"/>
    </location>
</feature>
<evidence type="ECO:0000256" key="1">
    <source>
        <dbReference type="ARBA" id="ARBA00004123"/>
    </source>
</evidence>
<dbReference type="GO" id="GO:0051276">
    <property type="term" value="P:chromosome organization"/>
    <property type="evidence" value="ECO:0000318"/>
    <property type="project" value="GO_Central"/>
</dbReference>
<organism evidence="4 5">
    <name type="scientific">Pristionchus pacificus</name>
    <name type="common">Parasitic nematode worm</name>
    <dbReference type="NCBI Taxonomy" id="54126"/>
    <lineage>
        <taxon>Eukaryota</taxon>
        <taxon>Metazoa</taxon>
        <taxon>Ecdysozoa</taxon>
        <taxon>Nematoda</taxon>
        <taxon>Chromadorea</taxon>
        <taxon>Rhabditida</taxon>
        <taxon>Rhabditina</taxon>
        <taxon>Diplogasteromorpha</taxon>
        <taxon>Diplogasteroidea</taxon>
        <taxon>Neodiplogasteridae</taxon>
        <taxon>Pristionchus</taxon>
    </lineage>
</organism>
<reference evidence="4" key="2">
    <citation type="submission" date="2022-06" db="UniProtKB">
        <authorList>
            <consortium name="EnsemblMetazoa"/>
        </authorList>
    </citation>
    <scope>IDENTIFICATION</scope>
    <source>
        <strain evidence="4">PS312</strain>
    </source>
</reference>
<dbReference type="PANTHER" id="PTHR47507:SF6">
    <property type="entry name" value="BARRIER-TO-AUTOINTEGRATION FACTOR"/>
    <property type="match status" value="1"/>
</dbReference>
<evidence type="ECO:0000313" key="5">
    <source>
        <dbReference type="Proteomes" id="UP000005239"/>
    </source>
</evidence>
<accession>A0A2A6CW25</accession>
<reference evidence="5" key="1">
    <citation type="journal article" date="2008" name="Nat. Genet.">
        <title>The Pristionchus pacificus genome provides a unique perspective on nematode lifestyle and parasitism.</title>
        <authorList>
            <person name="Dieterich C."/>
            <person name="Clifton S.W."/>
            <person name="Schuster L.N."/>
            <person name="Chinwalla A."/>
            <person name="Delehaunty K."/>
            <person name="Dinkelacker I."/>
            <person name="Fulton L."/>
            <person name="Fulton R."/>
            <person name="Godfrey J."/>
            <person name="Minx P."/>
            <person name="Mitreva M."/>
            <person name="Roeseler W."/>
            <person name="Tian H."/>
            <person name="Witte H."/>
            <person name="Yang S.P."/>
            <person name="Wilson R.K."/>
            <person name="Sommer R.J."/>
        </authorList>
    </citation>
    <scope>NUCLEOTIDE SEQUENCE [LARGE SCALE GENOMIC DNA]</scope>
    <source>
        <strain evidence="5">PS312</strain>
    </source>
</reference>
<feature type="region of interest" description="Disordered" evidence="3">
    <location>
        <begin position="209"/>
        <end position="285"/>
    </location>
</feature>
<name>A0A2A6CW25_PRIPA</name>
<dbReference type="GO" id="GO:0003677">
    <property type="term" value="F:DNA binding"/>
    <property type="evidence" value="ECO:0000318"/>
    <property type="project" value="GO_Central"/>
</dbReference>
<dbReference type="SMART" id="SM01023">
    <property type="entry name" value="BAF"/>
    <property type="match status" value="1"/>
</dbReference>
<protein>
    <submittedName>
        <fullName evidence="4">Uncharacterized protein</fullName>
    </submittedName>
</protein>
<dbReference type="EnsemblMetazoa" id="PPA02103.1">
    <property type="protein sequence ID" value="PPA02103.1"/>
    <property type="gene ID" value="WBGene00091657"/>
</dbReference>
<dbReference type="GO" id="GO:0000793">
    <property type="term" value="C:condensed chromosome"/>
    <property type="evidence" value="ECO:0000318"/>
    <property type="project" value="GO_Central"/>
</dbReference>
<evidence type="ECO:0000256" key="2">
    <source>
        <dbReference type="ARBA" id="ARBA00023242"/>
    </source>
</evidence>
<dbReference type="InterPro" id="IPR004122">
    <property type="entry name" value="BAF_prot"/>
</dbReference>
<feature type="compositionally biased region" description="Basic residues" evidence="3">
    <location>
        <begin position="510"/>
        <end position="521"/>
    </location>
</feature>
<feature type="compositionally biased region" description="Low complexity" evidence="3">
    <location>
        <begin position="225"/>
        <end position="256"/>
    </location>
</feature>
<dbReference type="Gene3D" id="1.10.150.40">
    <property type="entry name" value="Barrier-to-autointegration factor, BAF"/>
    <property type="match status" value="2"/>
</dbReference>
<evidence type="ECO:0000313" key="4">
    <source>
        <dbReference type="EnsemblMetazoa" id="PPA02103.1"/>
    </source>
</evidence>
<proteinExistence type="predicted"/>
<keyword evidence="5" id="KW-1185">Reference proteome</keyword>
<dbReference type="InterPro" id="IPR036617">
    <property type="entry name" value="BAF_sf"/>
</dbReference>
<dbReference type="PANTHER" id="PTHR47507">
    <property type="entry name" value="BARRIER TO AUTOINTEGRATION FACTOR 2"/>
    <property type="match status" value="1"/>
</dbReference>
<dbReference type="GO" id="GO:0005634">
    <property type="term" value="C:nucleus"/>
    <property type="evidence" value="ECO:0000318"/>
    <property type="project" value="GO_Central"/>
</dbReference>